<keyword evidence="2" id="KW-1185">Reference proteome</keyword>
<dbReference type="Proteomes" id="UP000308600">
    <property type="component" value="Unassembled WGS sequence"/>
</dbReference>
<reference evidence="1 2" key="1">
    <citation type="journal article" date="2019" name="Nat. Ecol. Evol.">
        <title>Megaphylogeny resolves global patterns of mushroom evolution.</title>
        <authorList>
            <person name="Varga T."/>
            <person name="Krizsan K."/>
            <person name="Foldi C."/>
            <person name="Dima B."/>
            <person name="Sanchez-Garcia M."/>
            <person name="Sanchez-Ramirez S."/>
            <person name="Szollosi G.J."/>
            <person name="Szarkandi J.G."/>
            <person name="Papp V."/>
            <person name="Albert L."/>
            <person name="Andreopoulos W."/>
            <person name="Angelini C."/>
            <person name="Antonin V."/>
            <person name="Barry K.W."/>
            <person name="Bougher N.L."/>
            <person name="Buchanan P."/>
            <person name="Buyck B."/>
            <person name="Bense V."/>
            <person name="Catcheside P."/>
            <person name="Chovatia M."/>
            <person name="Cooper J."/>
            <person name="Damon W."/>
            <person name="Desjardin D."/>
            <person name="Finy P."/>
            <person name="Geml J."/>
            <person name="Haridas S."/>
            <person name="Hughes K."/>
            <person name="Justo A."/>
            <person name="Karasinski D."/>
            <person name="Kautmanova I."/>
            <person name="Kiss B."/>
            <person name="Kocsube S."/>
            <person name="Kotiranta H."/>
            <person name="LaButti K.M."/>
            <person name="Lechner B.E."/>
            <person name="Liimatainen K."/>
            <person name="Lipzen A."/>
            <person name="Lukacs Z."/>
            <person name="Mihaltcheva S."/>
            <person name="Morgado L.N."/>
            <person name="Niskanen T."/>
            <person name="Noordeloos M.E."/>
            <person name="Ohm R.A."/>
            <person name="Ortiz-Santana B."/>
            <person name="Ovrebo C."/>
            <person name="Racz N."/>
            <person name="Riley R."/>
            <person name="Savchenko A."/>
            <person name="Shiryaev A."/>
            <person name="Soop K."/>
            <person name="Spirin V."/>
            <person name="Szebenyi C."/>
            <person name="Tomsovsky M."/>
            <person name="Tulloss R.E."/>
            <person name="Uehling J."/>
            <person name="Grigoriev I.V."/>
            <person name="Vagvolgyi C."/>
            <person name="Papp T."/>
            <person name="Martin F.M."/>
            <person name="Miettinen O."/>
            <person name="Hibbett D.S."/>
            <person name="Nagy L.G."/>
        </authorList>
    </citation>
    <scope>NUCLEOTIDE SEQUENCE [LARGE SCALE GENOMIC DNA]</scope>
    <source>
        <strain evidence="1 2">NL-1719</strain>
    </source>
</reference>
<evidence type="ECO:0000313" key="1">
    <source>
        <dbReference type="EMBL" id="TFK74271.1"/>
    </source>
</evidence>
<evidence type="ECO:0000313" key="2">
    <source>
        <dbReference type="Proteomes" id="UP000308600"/>
    </source>
</evidence>
<gene>
    <name evidence="1" type="ORF">BDN72DRAFT_79253</name>
</gene>
<name>A0ACD3B8V2_9AGAR</name>
<dbReference type="EMBL" id="ML208269">
    <property type="protein sequence ID" value="TFK74271.1"/>
    <property type="molecule type" value="Genomic_DNA"/>
</dbReference>
<proteinExistence type="predicted"/>
<sequence length="1025" mass="115247">MSPTMAQSFEIFPPLGVGRLGNSTNPDYQKGWYYAPEVPGRFERPEGGFKDEDGGVKRQAVRFRVYALDAKGTALEEANHANGYEVRWRFELANKKASSYKFMKRTQPGAFQPGFAQLRNPSVQGDLKPEERNLLIINTGTHTIAGVNEKTVELSGKYTGSGKEPISVYLGEARTDEEGRLVLFGGRGESKYAPDPESQWPPLYTEFDNDDWVDDSSDGWVDAQVRKNGGPWLPVANRARFIAGPPDFTPGIISPTTLYDVVEEMYEQPKRKKESYNVGRVVYYEHIWPLLQRPSILAWTNVVINGGHGPGANGNFFSPLWQSILSDPSEEKKPLRLGVLGRMRLPETIDNKYEVARQGQAYTYFMPWLSGDDDDVTPGNVDSFSAITELQYDRLKKWAEGDFQVGKPPKTPPKSISSLDIKDQPAALAKATLEHAIGSPLYPGIETSWNLVLDNAYDLTRPFSRFSLNEKLPSGDLTRWLALPWQSDFYRCETHWWPSSRPDSVVTENQWDTAKAGNPGASRDELAAALSKRAAWVRGLRQNYADTYPDQPYFANIDLVRNWTKLGFITQEPFDGYIDHQKQPIFVERERERISTEQPLLKKAPIKHGDLINFPHRDAKENLPAIHTIESLREHLQTAMLVELQTIPVYLYAMYSVKTPDEFVKDPQYYDPLAGAVRGVVAEEMLHLSLVGNLLLAVGGKPELYKSGYVPKYPSPMLGRVPKLELSLRKLDTIALTMFTMIEEPQTVNALPEAKQYQTLGQFYAAIREGLAYLNKTQPDDLWKPESAPYQFSPGMGYQARVPDAGGSVVITNLATAEEAIQIIVDQGEGAGSGDDFDDPAKLEKSHYAVFRDLLNDTHMRPDNRLYNVVENPKRETYKDPNLQRVATICDAVYSFLLATIEKLWHVPKDDERHRLVIGNMYGLMMGVIAPLAQFLVTQPIAPGSDIRAGVTFGFYAFNGNGSYLEQTLATVRAAIKGYLDSDRKETEDDLPIHDYGFQVEALLKIQKALYKLVDLETYKPLVPA</sequence>
<protein>
    <submittedName>
        <fullName evidence="1">Uncharacterized protein</fullName>
    </submittedName>
</protein>
<organism evidence="1 2">
    <name type="scientific">Pluteus cervinus</name>
    <dbReference type="NCBI Taxonomy" id="181527"/>
    <lineage>
        <taxon>Eukaryota</taxon>
        <taxon>Fungi</taxon>
        <taxon>Dikarya</taxon>
        <taxon>Basidiomycota</taxon>
        <taxon>Agaricomycotina</taxon>
        <taxon>Agaricomycetes</taxon>
        <taxon>Agaricomycetidae</taxon>
        <taxon>Agaricales</taxon>
        <taxon>Pluteineae</taxon>
        <taxon>Pluteaceae</taxon>
        <taxon>Pluteus</taxon>
    </lineage>
</organism>
<accession>A0ACD3B8V2</accession>